<evidence type="ECO:0000256" key="5">
    <source>
        <dbReference type="ARBA" id="ARBA00022927"/>
    </source>
</evidence>
<dbReference type="SUPFAM" id="SSF46565">
    <property type="entry name" value="Chaperone J-domain"/>
    <property type="match status" value="1"/>
</dbReference>
<name>A0A9P6CQ85_9AGAR</name>
<dbReference type="Proteomes" id="UP000807353">
    <property type="component" value="Unassembled WGS sequence"/>
</dbReference>
<feature type="compositionally biased region" description="Acidic residues" evidence="9">
    <location>
        <begin position="628"/>
        <end position="638"/>
    </location>
</feature>
<comment type="caution">
    <text evidence="12">The sequence shown here is derived from an EMBL/GenBank/DDBJ whole genome shotgun (WGS) entry which is preliminary data.</text>
</comment>
<dbReference type="Gene3D" id="1.10.3380.10">
    <property type="entry name" value="Sec63 N-terminal domain-like domain"/>
    <property type="match status" value="1"/>
</dbReference>
<keyword evidence="6 10" id="KW-1133">Transmembrane helix</keyword>
<keyword evidence="4" id="KW-0256">Endoplasmic reticulum</keyword>
<dbReference type="InterPro" id="IPR001623">
    <property type="entry name" value="DnaJ_domain"/>
</dbReference>
<comment type="subcellular location">
    <subcellularLocation>
        <location evidence="1">Endoplasmic reticulum membrane</location>
        <topology evidence="1">Multi-pass membrane protein</topology>
    </subcellularLocation>
</comment>
<reference evidence="12" key="1">
    <citation type="submission" date="2020-11" db="EMBL/GenBank/DDBJ databases">
        <authorList>
            <consortium name="DOE Joint Genome Institute"/>
            <person name="Ahrendt S."/>
            <person name="Riley R."/>
            <person name="Andreopoulos W."/>
            <person name="Labutti K."/>
            <person name="Pangilinan J."/>
            <person name="Ruiz-Duenas F.J."/>
            <person name="Barrasa J.M."/>
            <person name="Sanchez-Garcia M."/>
            <person name="Camarero S."/>
            <person name="Miyauchi S."/>
            <person name="Serrano A."/>
            <person name="Linde D."/>
            <person name="Babiker R."/>
            <person name="Drula E."/>
            <person name="Ayuso-Fernandez I."/>
            <person name="Pacheco R."/>
            <person name="Padilla G."/>
            <person name="Ferreira P."/>
            <person name="Barriuso J."/>
            <person name="Kellner H."/>
            <person name="Castanera R."/>
            <person name="Alfaro M."/>
            <person name="Ramirez L."/>
            <person name="Pisabarro A.G."/>
            <person name="Kuo A."/>
            <person name="Tritt A."/>
            <person name="Lipzen A."/>
            <person name="He G."/>
            <person name="Yan M."/>
            <person name="Ng V."/>
            <person name="Cullen D."/>
            <person name="Martin F."/>
            <person name="Rosso M.-N."/>
            <person name="Henrissat B."/>
            <person name="Hibbett D."/>
            <person name="Martinez A.T."/>
            <person name="Grigoriev I.V."/>
        </authorList>
    </citation>
    <scope>NUCLEOTIDE SEQUENCE</scope>
    <source>
        <strain evidence="12">CBS 247.69</strain>
    </source>
</reference>
<evidence type="ECO:0000256" key="1">
    <source>
        <dbReference type="ARBA" id="ARBA00004477"/>
    </source>
</evidence>
<dbReference type="PANTHER" id="PTHR24075:SF0">
    <property type="entry name" value="TRANSLOCATION PROTEIN SEC63 HOMOLOG"/>
    <property type="match status" value="1"/>
</dbReference>
<keyword evidence="8" id="KW-0143">Chaperone</keyword>
<dbReference type="PRINTS" id="PR00625">
    <property type="entry name" value="JDOMAIN"/>
</dbReference>
<feature type="domain" description="J" evidence="11">
    <location>
        <begin position="96"/>
        <end position="166"/>
    </location>
</feature>
<dbReference type="SMART" id="SM00271">
    <property type="entry name" value="DnaJ"/>
    <property type="match status" value="1"/>
</dbReference>
<dbReference type="GO" id="GO:0006620">
    <property type="term" value="P:post-translational protein targeting to endoplasmic reticulum membrane"/>
    <property type="evidence" value="ECO:0007669"/>
    <property type="project" value="TreeGrafter"/>
</dbReference>
<evidence type="ECO:0000256" key="8">
    <source>
        <dbReference type="ARBA" id="ARBA00023186"/>
    </source>
</evidence>
<protein>
    <submittedName>
        <fullName evidence="12">Translocation protein sec63</fullName>
    </submittedName>
</protein>
<dbReference type="FunFam" id="1.10.287.110:FF:000039">
    <property type="entry name" value="Protein translocation complex component (Npl1)"/>
    <property type="match status" value="1"/>
</dbReference>
<dbReference type="Pfam" id="PF00226">
    <property type="entry name" value="DnaJ"/>
    <property type="match status" value="1"/>
</dbReference>
<evidence type="ECO:0000313" key="12">
    <source>
        <dbReference type="EMBL" id="KAF9468774.1"/>
    </source>
</evidence>
<dbReference type="PANTHER" id="PTHR24075">
    <property type="entry name" value="SEC63 DOMAIN-CONTAINING"/>
    <property type="match status" value="1"/>
</dbReference>
<dbReference type="InterPro" id="IPR004179">
    <property type="entry name" value="Sec63-dom"/>
</dbReference>
<dbReference type="InterPro" id="IPR014756">
    <property type="entry name" value="Ig_E-set"/>
</dbReference>
<dbReference type="Pfam" id="PF02889">
    <property type="entry name" value="Sec63"/>
    <property type="match status" value="1"/>
</dbReference>
<dbReference type="SUPFAM" id="SSF81296">
    <property type="entry name" value="E set domains"/>
    <property type="match status" value="1"/>
</dbReference>
<evidence type="ECO:0000256" key="3">
    <source>
        <dbReference type="ARBA" id="ARBA00022692"/>
    </source>
</evidence>
<evidence type="ECO:0000256" key="6">
    <source>
        <dbReference type="ARBA" id="ARBA00022989"/>
    </source>
</evidence>
<feature type="transmembrane region" description="Helical" evidence="10">
    <location>
        <begin position="191"/>
        <end position="214"/>
    </location>
</feature>
<feature type="transmembrane region" description="Helical" evidence="10">
    <location>
        <begin position="68"/>
        <end position="86"/>
    </location>
</feature>
<dbReference type="PROSITE" id="PS50076">
    <property type="entry name" value="DNAJ_2"/>
    <property type="match status" value="1"/>
</dbReference>
<evidence type="ECO:0000256" key="2">
    <source>
        <dbReference type="ARBA" id="ARBA00022448"/>
    </source>
</evidence>
<dbReference type="InterPro" id="IPR036869">
    <property type="entry name" value="J_dom_sf"/>
</dbReference>
<keyword evidence="13" id="KW-1185">Reference proteome</keyword>
<proteinExistence type="predicted"/>
<dbReference type="Gene3D" id="1.10.287.110">
    <property type="entry name" value="DnaJ domain"/>
    <property type="match status" value="1"/>
</dbReference>
<dbReference type="GO" id="GO:0031207">
    <property type="term" value="C:Sec62/Sec63 complex"/>
    <property type="evidence" value="ECO:0007669"/>
    <property type="project" value="TreeGrafter"/>
</dbReference>
<accession>A0A9P6CQ85</accession>
<sequence length="652" mass="73383">MAQYHYDEGGNMAAYFLITFLSLILIPMTLSLFNSSTEKTLDGCQCKPCVDHRKRVGSLLKPNFSRKTYFLVAGWSVLGYVAYRAATAKIDNKVYNPFEILGIKSGTTEKEIKSHYKKLSRMYHPDKVRATVNNTIEEIQNRFVEITKAYKSLTDETIRENLEKYGHPDGRQDVSMGIALPKWIVERENNIWVLGVYGLLIGGALPALVGRWWFGSRQKTKDGVNARSAAAFFKSLKEESTMEEVISTFGKAYQWELPVKTPKYDADLDRLEKQINEQAGSKWEEVRTLCGDNNSRRKALVLIYAHLLRISIENSTLQEEQTKTLLQTPILLSALLNISISRSWLLPTLAIMRLHAYLAQALIPGSDHLRFAQLPGISTAEVDTLAHEARDLGDILSALEKKSDSRALDVKKALQKWGRIEIVDAAFKVIGERVVTPSSIVFLVVKLRLSPPDKVHSVKEELDANNTKRVIKMNDEKDEEFLTSRKEVEEMSDDFVGGLAHAPYWPGERKPSWWVVLSDEKTNRVVVPPMRITDVPFSQPTSDRNYRCYKIQFQAPQGTGVFTWKVQVISDTFVGEDVSRDISLKIEDASVLNTEEPLEDDISDPDEDTIAGQMAAMRGGAVKKHTVDDDESDDESSTDDDKGSSSSDSDSD</sequence>
<organism evidence="12 13">
    <name type="scientific">Collybia nuda</name>
    <dbReference type="NCBI Taxonomy" id="64659"/>
    <lineage>
        <taxon>Eukaryota</taxon>
        <taxon>Fungi</taxon>
        <taxon>Dikarya</taxon>
        <taxon>Basidiomycota</taxon>
        <taxon>Agaricomycotina</taxon>
        <taxon>Agaricomycetes</taxon>
        <taxon>Agaricomycetidae</taxon>
        <taxon>Agaricales</taxon>
        <taxon>Tricholomatineae</taxon>
        <taxon>Clitocybaceae</taxon>
        <taxon>Collybia</taxon>
    </lineage>
</organism>
<dbReference type="GO" id="GO:0006614">
    <property type="term" value="P:SRP-dependent cotranslational protein targeting to membrane"/>
    <property type="evidence" value="ECO:0007669"/>
    <property type="project" value="TreeGrafter"/>
</dbReference>
<keyword evidence="3 10" id="KW-0812">Transmembrane</keyword>
<evidence type="ECO:0000256" key="10">
    <source>
        <dbReference type="SAM" id="Phobius"/>
    </source>
</evidence>
<evidence type="ECO:0000313" key="13">
    <source>
        <dbReference type="Proteomes" id="UP000807353"/>
    </source>
</evidence>
<evidence type="ECO:0000256" key="4">
    <source>
        <dbReference type="ARBA" id="ARBA00022824"/>
    </source>
</evidence>
<dbReference type="SMART" id="SM00973">
    <property type="entry name" value="Sec63"/>
    <property type="match status" value="1"/>
</dbReference>
<dbReference type="AlphaFoldDB" id="A0A9P6CQ85"/>
<dbReference type="SUPFAM" id="SSF158702">
    <property type="entry name" value="Sec63 N-terminal domain-like"/>
    <property type="match status" value="1"/>
</dbReference>
<keyword evidence="7 10" id="KW-0472">Membrane</keyword>
<keyword evidence="5" id="KW-0653">Protein transport</keyword>
<dbReference type="InterPro" id="IPR035892">
    <property type="entry name" value="C2_domain_sf"/>
</dbReference>
<dbReference type="GO" id="GO:0003723">
    <property type="term" value="F:RNA binding"/>
    <property type="evidence" value="ECO:0007669"/>
    <property type="project" value="TreeGrafter"/>
</dbReference>
<dbReference type="GO" id="GO:0008320">
    <property type="term" value="F:protein transmembrane transporter activity"/>
    <property type="evidence" value="ECO:0007669"/>
    <property type="project" value="TreeGrafter"/>
</dbReference>
<evidence type="ECO:0000256" key="9">
    <source>
        <dbReference type="SAM" id="MobiDB-lite"/>
    </source>
</evidence>
<evidence type="ECO:0000256" key="7">
    <source>
        <dbReference type="ARBA" id="ARBA00023136"/>
    </source>
</evidence>
<dbReference type="EMBL" id="MU150231">
    <property type="protein sequence ID" value="KAF9468774.1"/>
    <property type="molecule type" value="Genomic_DNA"/>
</dbReference>
<dbReference type="OrthoDB" id="1734229at2759"/>
<dbReference type="Gene3D" id="2.60.40.150">
    <property type="entry name" value="C2 domain"/>
    <property type="match status" value="1"/>
</dbReference>
<gene>
    <name evidence="12" type="ORF">BDZ94DRAFT_1152964</name>
</gene>
<evidence type="ECO:0000259" key="11">
    <source>
        <dbReference type="PROSITE" id="PS50076"/>
    </source>
</evidence>
<feature type="region of interest" description="Disordered" evidence="9">
    <location>
        <begin position="616"/>
        <end position="652"/>
    </location>
</feature>
<dbReference type="CDD" id="cd06257">
    <property type="entry name" value="DnaJ"/>
    <property type="match status" value="1"/>
</dbReference>
<feature type="transmembrane region" description="Helical" evidence="10">
    <location>
        <begin position="12"/>
        <end position="33"/>
    </location>
</feature>
<keyword evidence="2" id="KW-0813">Transport</keyword>